<evidence type="ECO:0000313" key="2">
    <source>
        <dbReference type="EMBL" id="TGN40662.1"/>
    </source>
</evidence>
<dbReference type="EMBL" id="SRPF01000002">
    <property type="protein sequence ID" value="TGN40662.1"/>
    <property type="molecule type" value="Genomic_DNA"/>
</dbReference>
<keyword evidence="3" id="KW-1185">Reference proteome</keyword>
<evidence type="ECO:0000313" key="3">
    <source>
        <dbReference type="Proteomes" id="UP000298325"/>
    </source>
</evidence>
<gene>
    <name evidence="2" type="ORF">E5Q11_10475</name>
</gene>
<dbReference type="Proteomes" id="UP000298325">
    <property type="component" value="Unassembled WGS sequence"/>
</dbReference>
<protein>
    <submittedName>
        <fullName evidence="2">Uncharacterized protein</fullName>
    </submittedName>
</protein>
<organism evidence="2 3">
    <name type="scientific">Marinobacter confluentis</name>
    <dbReference type="NCBI Taxonomy" id="1697557"/>
    <lineage>
        <taxon>Bacteria</taxon>
        <taxon>Pseudomonadati</taxon>
        <taxon>Pseudomonadota</taxon>
        <taxon>Gammaproteobacteria</taxon>
        <taxon>Pseudomonadales</taxon>
        <taxon>Marinobacteraceae</taxon>
        <taxon>Marinobacter</taxon>
    </lineage>
</organism>
<keyword evidence="1" id="KW-0472">Membrane</keyword>
<dbReference type="AlphaFoldDB" id="A0A4Z1CIJ3"/>
<evidence type="ECO:0000256" key="1">
    <source>
        <dbReference type="SAM" id="Phobius"/>
    </source>
</evidence>
<dbReference type="OrthoDB" id="6370741at2"/>
<proteinExistence type="predicted"/>
<sequence length="73" mass="7617">MAEVPQKQSGTSGYSWKLSAVAAVASVLAAIFTLGQVPLIITGLILLTAVGWGFTARDNKRAAEQAKNPSNTE</sequence>
<comment type="caution">
    <text evidence="2">The sequence shown here is derived from an EMBL/GenBank/DDBJ whole genome shotgun (WGS) entry which is preliminary data.</text>
</comment>
<accession>A0A4Z1CIJ3</accession>
<keyword evidence="1" id="KW-1133">Transmembrane helix</keyword>
<keyword evidence="1" id="KW-0812">Transmembrane</keyword>
<name>A0A4Z1CIJ3_9GAMM</name>
<feature type="transmembrane region" description="Helical" evidence="1">
    <location>
        <begin position="20"/>
        <end position="52"/>
    </location>
</feature>
<dbReference type="RefSeq" id="WP_135803324.1">
    <property type="nucleotide sequence ID" value="NZ_SRPF01000002.1"/>
</dbReference>
<reference evidence="2 3" key="1">
    <citation type="submission" date="2019-04" db="EMBL/GenBank/DDBJ databases">
        <authorList>
            <person name="Park S."/>
            <person name="Yoon J.-H."/>
        </authorList>
    </citation>
    <scope>NUCLEOTIDE SEQUENCE [LARGE SCALE GENOMIC DNA]</scope>
    <source>
        <strain evidence="2 3">HJM-18</strain>
    </source>
</reference>